<dbReference type="SUPFAM" id="SSF53448">
    <property type="entry name" value="Nucleotide-diphospho-sugar transferases"/>
    <property type="match status" value="1"/>
</dbReference>
<dbReference type="Pfam" id="PF00483">
    <property type="entry name" value="NTP_transferase"/>
    <property type="match status" value="1"/>
</dbReference>
<gene>
    <name evidence="2" type="primary">rfbF</name>
    <name evidence="2" type="ORF">GCM10010191_11370</name>
</gene>
<keyword evidence="2" id="KW-0808">Transferase</keyword>
<dbReference type="GO" id="GO:0016779">
    <property type="term" value="F:nucleotidyltransferase activity"/>
    <property type="evidence" value="ECO:0007669"/>
    <property type="project" value="UniProtKB-KW"/>
</dbReference>
<name>A0ABN3IJK1_9ACTN</name>
<sequence length="239" mass="26295">MKVVLLCGGRGRRAWPLTEERPKALLPVAGKPLLAHLMEIFAAQGLREFVLCAGYLGGHLAEFAEIESKRRDWRIDVVLGLPDDPTGARVLQCEQLLSGRPFILTYGDGLADVSVERLLAFHRGHPGAATMTTVPLKSQFGTVETGGGHMVRHFVEKPVVRINAGFLVFESAAWPYFSERSLEQEILPRMAAAGQLYAYPHDGYFKAADTEQDFGELNDACLADRAPWRAAGPELHESV</sequence>
<evidence type="ECO:0000259" key="1">
    <source>
        <dbReference type="Pfam" id="PF00483"/>
    </source>
</evidence>
<dbReference type="InterPro" id="IPR005835">
    <property type="entry name" value="NTP_transferase_dom"/>
</dbReference>
<organism evidence="2 3">
    <name type="scientific">Actinomadura vinacea</name>
    <dbReference type="NCBI Taxonomy" id="115336"/>
    <lineage>
        <taxon>Bacteria</taxon>
        <taxon>Bacillati</taxon>
        <taxon>Actinomycetota</taxon>
        <taxon>Actinomycetes</taxon>
        <taxon>Streptosporangiales</taxon>
        <taxon>Thermomonosporaceae</taxon>
        <taxon>Actinomadura</taxon>
    </lineage>
</organism>
<dbReference type="Gene3D" id="3.90.550.10">
    <property type="entry name" value="Spore Coat Polysaccharide Biosynthesis Protein SpsA, Chain A"/>
    <property type="match status" value="1"/>
</dbReference>
<feature type="domain" description="Nucleotidyl transferase" evidence="1">
    <location>
        <begin position="2"/>
        <end position="172"/>
    </location>
</feature>
<dbReference type="InterPro" id="IPR029044">
    <property type="entry name" value="Nucleotide-diphossugar_trans"/>
</dbReference>
<dbReference type="RefSeq" id="WP_344587414.1">
    <property type="nucleotide sequence ID" value="NZ_BAAARW010000003.1"/>
</dbReference>
<dbReference type="Proteomes" id="UP001501231">
    <property type="component" value="Unassembled WGS sequence"/>
</dbReference>
<dbReference type="PANTHER" id="PTHR47183">
    <property type="entry name" value="GLUCOSE-1-PHOSPHATE CYTIDYLYLTRANSFERASE-RELATED"/>
    <property type="match status" value="1"/>
</dbReference>
<keyword evidence="3" id="KW-1185">Reference proteome</keyword>
<keyword evidence="2" id="KW-0548">Nucleotidyltransferase</keyword>
<evidence type="ECO:0000313" key="2">
    <source>
        <dbReference type="EMBL" id="GAA2405278.1"/>
    </source>
</evidence>
<reference evidence="2 3" key="1">
    <citation type="journal article" date="2019" name="Int. J. Syst. Evol. Microbiol.">
        <title>The Global Catalogue of Microorganisms (GCM) 10K type strain sequencing project: providing services to taxonomists for standard genome sequencing and annotation.</title>
        <authorList>
            <consortium name="The Broad Institute Genomics Platform"/>
            <consortium name="The Broad Institute Genome Sequencing Center for Infectious Disease"/>
            <person name="Wu L."/>
            <person name="Ma J."/>
        </authorList>
    </citation>
    <scope>NUCLEOTIDE SEQUENCE [LARGE SCALE GENOMIC DNA]</scope>
    <source>
        <strain evidence="2 3">JCM 3325</strain>
    </source>
</reference>
<proteinExistence type="predicted"/>
<dbReference type="PANTHER" id="PTHR47183:SF1">
    <property type="entry name" value="GLUCOSE-1-PHOSPHATE CYTIDYLYLTRANSFERASE"/>
    <property type="match status" value="1"/>
</dbReference>
<comment type="caution">
    <text evidence="2">The sequence shown here is derived from an EMBL/GenBank/DDBJ whole genome shotgun (WGS) entry which is preliminary data.</text>
</comment>
<dbReference type="InterPro" id="IPR013446">
    <property type="entry name" value="G1P_cyt_trans-like"/>
</dbReference>
<accession>A0ABN3IJK1</accession>
<protein>
    <submittedName>
        <fullName evidence="2">Glucose-1-phosphate cytidylyltransferase</fullName>
    </submittedName>
</protein>
<evidence type="ECO:0000313" key="3">
    <source>
        <dbReference type="Proteomes" id="UP001501231"/>
    </source>
</evidence>
<dbReference type="EMBL" id="BAAARW010000003">
    <property type="protein sequence ID" value="GAA2405278.1"/>
    <property type="molecule type" value="Genomic_DNA"/>
</dbReference>